<keyword evidence="5" id="KW-0808">Transferase</keyword>
<feature type="region of interest" description="Disordered" evidence="10">
    <location>
        <begin position="1"/>
        <end position="20"/>
    </location>
</feature>
<protein>
    <submittedName>
        <fullName evidence="13">Glycosyltransferase family 39 protein</fullName>
    </submittedName>
</protein>
<feature type="transmembrane region" description="Helical" evidence="11">
    <location>
        <begin position="150"/>
        <end position="167"/>
    </location>
</feature>
<feature type="transmembrane region" description="Helical" evidence="11">
    <location>
        <begin position="375"/>
        <end position="398"/>
    </location>
</feature>
<keyword evidence="8 11" id="KW-1133">Transmembrane helix</keyword>
<evidence type="ECO:0000313" key="14">
    <source>
        <dbReference type="Proteomes" id="UP001500897"/>
    </source>
</evidence>
<keyword evidence="3" id="KW-0337">GPI-anchor biosynthesis</keyword>
<evidence type="ECO:0000256" key="11">
    <source>
        <dbReference type="SAM" id="Phobius"/>
    </source>
</evidence>
<keyword evidence="4" id="KW-0328">Glycosyltransferase</keyword>
<evidence type="ECO:0000256" key="8">
    <source>
        <dbReference type="ARBA" id="ARBA00022989"/>
    </source>
</evidence>
<comment type="pathway">
    <text evidence="2">Glycolipid biosynthesis; glycosylphosphatidylinositol-anchor biosynthesis.</text>
</comment>
<evidence type="ECO:0000256" key="10">
    <source>
        <dbReference type="SAM" id="MobiDB-lite"/>
    </source>
</evidence>
<comment type="caution">
    <text evidence="13">The sequence shown here is derived from an EMBL/GenBank/DDBJ whole genome shotgun (WGS) entry which is preliminary data.</text>
</comment>
<feature type="transmembrane region" description="Helical" evidence="11">
    <location>
        <begin position="210"/>
        <end position="228"/>
    </location>
</feature>
<reference evidence="13 14" key="1">
    <citation type="journal article" date="2019" name="Int. J. Syst. Evol. Microbiol.">
        <title>The Global Catalogue of Microorganisms (GCM) 10K type strain sequencing project: providing services to taxonomists for standard genome sequencing and annotation.</title>
        <authorList>
            <consortium name="The Broad Institute Genomics Platform"/>
            <consortium name="The Broad Institute Genome Sequencing Center for Infectious Disease"/>
            <person name="Wu L."/>
            <person name="Ma J."/>
        </authorList>
    </citation>
    <scope>NUCLEOTIDE SEQUENCE [LARGE SCALE GENOMIC DNA]</scope>
    <source>
        <strain evidence="13 14">JCM 14559</strain>
    </source>
</reference>
<dbReference type="Pfam" id="PF13231">
    <property type="entry name" value="PMT_2"/>
    <property type="match status" value="1"/>
</dbReference>
<dbReference type="EMBL" id="BAAANS010000013">
    <property type="protein sequence ID" value="GAA2095583.1"/>
    <property type="molecule type" value="Genomic_DNA"/>
</dbReference>
<keyword evidence="6 11" id="KW-0812">Transmembrane</keyword>
<feature type="domain" description="Glycosyltransferase RgtA/B/C/D-like" evidence="12">
    <location>
        <begin position="120"/>
        <end position="223"/>
    </location>
</feature>
<keyword evidence="9 11" id="KW-0472">Membrane</keyword>
<dbReference type="PANTHER" id="PTHR12468">
    <property type="entry name" value="GPI MANNOSYLTRANSFERASE 2"/>
    <property type="match status" value="1"/>
</dbReference>
<feature type="transmembrane region" description="Helical" evidence="11">
    <location>
        <begin position="298"/>
        <end position="318"/>
    </location>
</feature>
<organism evidence="13 14">
    <name type="scientific">Kitasatospora saccharophila</name>
    <dbReference type="NCBI Taxonomy" id="407973"/>
    <lineage>
        <taxon>Bacteria</taxon>
        <taxon>Bacillati</taxon>
        <taxon>Actinomycetota</taxon>
        <taxon>Actinomycetes</taxon>
        <taxon>Kitasatosporales</taxon>
        <taxon>Streptomycetaceae</taxon>
        <taxon>Kitasatospora</taxon>
    </lineage>
</organism>
<dbReference type="PANTHER" id="PTHR12468:SF2">
    <property type="entry name" value="GPI MANNOSYLTRANSFERASE 2"/>
    <property type="match status" value="1"/>
</dbReference>
<evidence type="ECO:0000256" key="4">
    <source>
        <dbReference type="ARBA" id="ARBA00022676"/>
    </source>
</evidence>
<feature type="transmembrane region" description="Helical" evidence="11">
    <location>
        <begin position="32"/>
        <end position="54"/>
    </location>
</feature>
<name>A0ABN2WP32_9ACTN</name>
<dbReference type="InterPro" id="IPR007315">
    <property type="entry name" value="PIG-V/Gpi18"/>
</dbReference>
<evidence type="ECO:0000313" key="13">
    <source>
        <dbReference type="EMBL" id="GAA2095583.1"/>
    </source>
</evidence>
<proteinExistence type="predicted"/>
<evidence type="ECO:0000256" key="2">
    <source>
        <dbReference type="ARBA" id="ARBA00004687"/>
    </source>
</evidence>
<evidence type="ECO:0000256" key="1">
    <source>
        <dbReference type="ARBA" id="ARBA00004477"/>
    </source>
</evidence>
<feature type="compositionally biased region" description="Basic and acidic residues" evidence="10">
    <location>
        <begin position="1"/>
        <end position="12"/>
    </location>
</feature>
<evidence type="ECO:0000256" key="5">
    <source>
        <dbReference type="ARBA" id="ARBA00022679"/>
    </source>
</evidence>
<feature type="transmembrane region" description="Helical" evidence="11">
    <location>
        <begin position="240"/>
        <end position="259"/>
    </location>
</feature>
<feature type="transmembrane region" description="Helical" evidence="11">
    <location>
        <begin position="352"/>
        <end position="368"/>
    </location>
</feature>
<evidence type="ECO:0000256" key="6">
    <source>
        <dbReference type="ARBA" id="ARBA00022692"/>
    </source>
</evidence>
<evidence type="ECO:0000259" key="12">
    <source>
        <dbReference type="Pfam" id="PF13231"/>
    </source>
</evidence>
<keyword evidence="7" id="KW-0256">Endoplasmic reticulum</keyword>
<feature type="transmembrane region" description="Helical" evidence="11">
    <location>
        <begin position="123"/>
        <end position="144"/>
    </location>
</feature>
<comment type="subcellular location">
    <subcellularLocation>
        <location evidence="1">Endoplasmic reticulum membrane</location>
        <topology evidence="1">Multi-pass membrane protein</topology>
    </subcellularLocation>
</comment>
<feature type="transmembrane region" description="Helical" evidence="11">
    <location>
        <begin position="325"/>
        <end position="346"/>
    </location>
</feature>
<evidence type="ECO:0000256" key="3">
    <source>
        <dbReference type="ARBA" id="ARBA00022502"/>
    </source>
</evidence>
<sequence length="402" mass="42501">MTTTDRKAREPSEASAESGTGALARTRAALRAAASALLGYAAVRALGIAALVLCDGRGTRHGLRRLAVMWDARWYTDIAAHGYAGTPAVPGPYGAYQPYAFFPLYPKAVAAVRWVLPVSVHTAALLVAWAAGLAAAWGVFALAGRLYGRRAGVVAAVLWGVVPYAVIESMAYSESLFTALAVWALYATVTRRWLWAGTLCALAGLTRPTGIALVGAIGVAALCAAVRGGPTAGGGRWRPVTAMLLAPLGFFGYLAWVGAREGRWDGYFRVQEAWQSHLDFGLSTWETVRNLLTHAEPVWLTDLVVLVTLVAGVLLFAVSVRERQALPLLLFSAAVLFLALGDAAYFSSRARFLLPAVGLLFPLASGLARVRTTGVLVMVLGAGALCSAVYGAHVLLVYPYSP</sequence>
<dbReference type="InterPro" id="IPR038731">
    <property type="entry name" value="RgtA/B/C-like"/>
</dbReference>
<evidence type="ECO:0000256" key="7">
    <source>
        <dbReference type="ARBA" id="ARBA00022824"/>
    </source>
</evidence>
<accession>A0ABN2WP32</accession>
<dbReference type="RefSeq" id="WP_344551985.1">
    <property type="nucleotide sequence ID" value="NZ_BAAANS010000013.1"/>
</dbReference>
<keyword evidence="14" id="KW-1185">Reference proteome</keyword>
<evidence type="ECO:0000256" key="9">
    <source>
        <dbReference type="ARBA" id="ARBA00023136"/>
    </source>
</evidence>
<dbReference type="Proteomes" id="UP001500897">
    <property type="component" value="Unassembled WGS sequence"/>
</dbReference>
<gene>
    <name evidence="13" type="ORF">GCM10009759_24020</name>
</gene>